<keyword evidence="3" id="KW-1185">Reference proteome</keyword>
<evidence type="ECO:0000256" key="1">
    <source>
        <dbReference type="SAM" id="Coils"/>
    </source>
</evidence>
<accession>A0AAU9VCQ4</accession>
<feature type="coiled-coil region" evidence="1">
    <location>
        <begin position="48"/>
        <end position="93"/>
    </location>
</feature>
<dbReference type="AlphaFoldDB" id="A0AAU9VCQ4"/>
<evidence type="ECO:0000313" key="3">
    <source>
        <dbReference type="Proteomes" id="UP001153954"/>
    </source>
</evidence>
<dbReference type="Proteomes" id="UP001153954">
    <property type="component" value="Unassembled WGS sequence"/>
</dbReference>
<gene>
    <name evidence="2" type="ORF">EEDITHA_LOCUS22892</name>
</gene>
<proteinExistence type="predicted"/>
<name>A0AAU9VCQ4_EUPED</name>
<sequence length="311" mass="35844">MSVQHSPTKKSTTIKVRSLTDLTSITDGQATGRKRKQPEKDCNCNLELREFRHEFNKMKELLEKIINNQEENTENTNKNLAEIKKELTEVKNSTAYITSEHNNLKKELCQLKTQLTNGTTKIKTLETHVDNLSSKIIANEAELHMLQSNLSSSNLLSDNSSDNTETILREMKERNNRMKNLIIAGIPESSGANRSERRDNDLKQVLKVLSTLSDSYPKPEKIFRLGKYKPEKTRHIKACFNDEKIPKILLRERSKLDKNTKIFSDQTPLQLKYYNKIKFELKSRQQAGEKNLTIKYFNGTPKIVTSSETKN</sequence>
<dbReference type="Gene3D" id="1.20.5.340">
    <property type="match status" value="1"/>
</dbReference>
<protein>
    <submittedName>
        <fullName evidence="2">Uncharacterized protein</fullName>
    </submittedName>
</protein>
<organism evidence="2 3">
    <name type="scientific">Euphydryas editha</name>
    <name type="common">Edith's checkerspot</name>
    <dbReference type="NCBI Taxonomy" id="104508"/>
    <lineage>
        <taxon>Eukaryota</taxon>
        <taxon>Metazoa</taxon>
        <taxon>Ecdysozoa</taxon>
        <taxon>Arthropoda</taxon>
        <taxon>Hexapoda</taxon>
        <taxon>Insecta</taxon>
        <taxon>Pterygota</taxon>
        <taxon>Neoptera</taxon>
        <taxon>Endopterygota</taxon>
        <taxon>Lepidoptera</taxon>
        <taxon>Glossata</taxon>
        <taxon>Ditrysia</taxon>
        <taxon>Papilionoidea</taxon>
        <taxon>Nymphalidae</taxon>
        <taxon>Nymphalinae</taxon>
        <taxon>Euphydryas</taxon>
    </lineage>
</organism>
<keyword evidence="1" id="KW-0175">Coiled coil</keyword>
<comment type="caution">
    <text evidence="2">The sequence shown here is derived from an EMBL/GenBank/DDBJ whole genome shotgun (WGS) entry which is preliminary data.</text>
</comment>
<evidence type="ECO:0000313" key="2">
    <source>
        <dbReference type="EMBL" id="CAH2109004.1"/>
    </source>
</evidence>
<reference evidence="2" key="1">
    <citation type="submission" date="2022-03" db="EMBL/GenBank/DDBJ databases">
        <authorList>
            <person name="Tunstrom K."/>
        </authorList>
    </citation>
    <scope>NUCLEOTIDE SEQUENCE</scope>
</reference>
<dbReference type="EMBL" id="CAKOGL010000051">
    <property type="protein sequence ID" value="CAH2109004.1"/>
    <property type="molecule type" value="Genomic_DNA"/>
</dbReference>